<keyword evidence="8" id="KW-0325">Glycoprotein</keyword>
<dbReference type="FunFam" id="2.10.25.10:FF:000083">
    <property type="entry name" value="Laminin subunit alpha"/>
    <property type="match status" value="1"/>
</dbReference>
<accession>A0A7K9IUI5</accession>
<evidence type="ECO:0000256" key="8">
    <source>
        <dbReference type="ARBA" id="ARBA00023180"/>
    </source>
</evidence>
<dbReference type="InterPro" id="IPR002049">
    <property type="entry name" value="LE_dom"/>
</dbReference>
<reference evidence="12 13" key="1">
    <citation type="submission" date="2019-09" db="EMBL/GenBank/DDBJ databases">
        <title>Bird 10,000 Genomes (B10K) Project - Family phase.</title>
        <authorList>
            <person name="Zhang G."/>
        </authorList>
    </citation>
    <scope>NUCLEOTIDE SEQUENCE [LARGE SCALE GENOMIC DNA]</scope>
    <source>
        <strain evidence="12">B10K-DU-001-33</strain>
        <tissue evidence="12">Muscle</tissue>
    </source>
</reference>
<dbReference type="Proteomes" id="UP000534930">
    <property type="component" value="Unassembled WGS sequence"/>
</dbReference>
<feature type="domain" description="Laminin EGF-like" evidence="11">
    <location>
        <begin position="41"/>
        <end position="85"/>
    </location>
</feature>
<gene>
    <name evidence="12" type="primary">Lama5_0</name>
    <name evidence="12" type="ORF">MYIHEB_R16015</name>
</gene>
<keyword evidence="2" id="KW-0964">Secreted</keyword>
<feature type="disulfide bond" evidence="10">
    <location>
        <begin position="41"/>
        <end position="53"/>
    </location>
</feature>
<keyword evidence="13" id="KW-1185">Reference proteome</keyword>
<dbReference type="AlphaFoldDB" id="A0A7K9IUI5"/>
<evidence type="ECO:0000256" key="6">
    <source>
        <dbReference type="ARBA" id="ARBA00022869"/>
    </source>
</evidence>
<evidence type="ECO:0000313" key="12">
    <source>
        <dbReference type="EMBL" id="NXH28584.1"/>
    </source>
</evidence>
<evidence type="ECO:0000256" key="2">
    <source>
        <dbReference type="ARBA" id="ARBA00022525"/>
    </source>
</evidence>
<dbReference type="Gene3D" id="2.10.25.10">
    <property type="entry name" value="Laminin"/>
    <property type="match status" value="3"/>
</dbReference>
<feature type="domain" description="Laminin EGF-like" evidence="11">
    <location>
        <begin position="99"/>
        <end position="141"/>
    </location>
</feature>
<feature type="disulfide bond" evidence="10">
    <location>
        <begin position="120"/>
        <end position="129"/>
    </location>
</feature>
<evidence type="ECO:0000259" key="11">
    <source>
        <dbReference type="PROSITE" id="PS50027"/>
    </source>
</evidence>
<keyword evidence="4" id="KW-0732">Signal</keyword>
<dbReference type="InterPro" id="IPR050440">
    <property type="entry name" value="Laminin/Netrin_ECM"/>
</dbReference>
<proteinExistence type="predicted"/>
<evidence type="ECO:0000256" key="4">
    <source>
        <dbReference type="ARBA" id="ARBA00022729"/>
    </source>
</evidence>
<dbReference type="SMART" id="SM00180">
    <property type="entry name" value="EGF_Lam"/>
    <property type="match status" value="3"/>
</dbReference>
<evidence type="ECO:0000256" key="3">
    <source>
        <dbReference type="ARBA" id="ARBA00022530"/>
    </source>
</evidence>
<dbReference type="PANTHER" id="PTHR10574">
    <property type="entry name" value="NETRIN/LAMININ-RELATED"/>
    <property type="match status" value="1"/>
</dbReference>
<organism evidence="12 13">
    <name type="scientific">Myiagra hebetior</name>
    <dbReference type="NCBI Taxonomy" id="381031"/>
    <lineage>
        <taxon>Eukaryota</taxon>
        <taxon>Metazoa</taxon>
        <taxon>Chordata</taxon>
        <taxon>Craniata</taxon>
        <taxon>Vertebrata</taxon>
        <taxon>Euteleostomi</taxon>
        <taxon>Archelosauria</taxon>
        <taxon>Archosauria</taxon>
        <taxon>Dinosauria</taxon>
        <taxon>Saurischia</taxon>
        <taxon>Theropoda</taxon>
        <taxon>Coelurosauria</taxon>
        <taxon>Aves</taxon>
        <taxon>Neognathae</taxon>
        <taxon>Neoaves</taxon>
        <taxon>Telluraves</taxon>
        <taxon>Australaves</taxon>
        <taxon>Passeriformes</taxon>
        <taxon>Corvoidea</taxon>
        <taxon>Monarchidae</taxon>
        <taxon>Myiagra</taxon>
    </lineage>
</organism>
<keyword evidence="9 10" id="KW-0424">Laminin EGF-like domain</keyword>
<dbReference type="PRINTS" id="PR00011">
    <property type="entry name" value="EGFLAMININ"/>
</dbReference>
<dbReference type="PROSITE" id="PS50027">
    <property type="entry name" value="EGF_LAM_2"/>
    <property type="match status" value="3"/>
</dbReference>
<protein>
    <submittedName>
        <fullName evidence="12">LAMA5 protein</fullName>
    </submittedName>
</protein>
<comment type="subcellular location">
    <subcellularLocation>
        <location evidence="1">Secreted</location>
        <location evidence="1">Extracellular space</location>
        <location evidence="1">Extracellular matrix</location>
        <location evidence="1">Basement membrane</location>
    </subcellularLocation>
</comment>
<comment type="caution">
    <text evidence="12">The sequence shown here is derived from an EMBL/GenBank/DDBJ whole genome shotgun (WGS) entry which is preliminary data.</text>
</comment>
<dbReference type="CDD" id="cd00055">
    <property type="entry name" value="EGF_Lam"/>
    <property type="match status" value="3"/>
</dbReference>
<keyword evidence="7 10" id="KW-1015">Disulfide bond</keyword>
<feature type="non-terminal residue" evidence="12">
    <location>
        <position position="141"/>
    </location>
</feature>
<evidence type="ECO:0000256" key="9">
    <source>
        <dbReference type="ARBA" id="ARBA00023292"/>
    </source>
</evidence>
<keyword evidence="3" id="KW-0272">Extracellular matrix</keyword>
<feature type="disulfide bond" evidence="10">
    <location>
        <begin position="101"/>
        <end position="118"/>
    </location>
</feature>
<dbReference type="PROSITE" id="PS01248">
    <property type="entry name" value="EGF_LAM_1"/>
    <property type="match status" value="1"/>
</dbReference>
<dbReference type="EMBL" id="VWZQ01005229">
    <property type="protein sequence ID" value="NXH28584.1"/>
    <property type="molecule type" value="Genomic_DNA"/>
</dbReference>
<name>A0A7K9IUI5_9CORV</name>
<evidence type="ECO:0000256" key="10">
    <source>
        <dbReference type="PROSITE-ProRule" id="PRU00460"/>
    </source>
</evidence>
<dbReference type="SUPFAM" id="SSF57196">
    <property type="entry name" value="EGF/Laminin"/>
    <property type="match status" value="3"/>
</dbReference>
<dbReference type="GO" id="GO:0009888">
    <property type="term" value="P:tissue development"/>
    <property type="evidence" value="ECO:0007669"/>
    <property type="project" value="TreeGrafter"/>
</dbReference>
<feature type="domain" description="Laminin EGF-like" evidence="11">
    <location>
        <begin position="1"/>
        <end position="40"/>
    </location>
</feature>
<dbReference type="GO" id="GO:0005604">
    <property type="term" value="C:basement membrane"/>
    <property type="evidence" value="ECO:0007669"/>
    <property type="project" value="UniProtKB-SubCell"/>
</dbReference>
<feature type="disulfide bond" evidence="10">
    <location>
        <begin position="16"/>
        <end position="25"/>
    </location>
</feature>
<evidence type="ECO:0000256" key="7">
    <source>
        <dbReference type="ARBA" id="ARBA00023157"/>
    </source>
</evidence>
<dbReference type="GO" id="GO:0009887">
    <property type="term" value="P:animal organ morphogenesis"/>
    <property type="evidence" value="ECO:0007669"/>
    <property type="project" value="TreeGrafter"/>
</dbReference>
<dbReference type="PANTHER" id="PTHR10574:SF406">
    <property type="entry name" value="LAMININ SUBUNIT ALPHA 5"/>
    <property type="match status" value="1"/>
</dbReference>
<feature type="non-terminal residue" evidence="12">
    <location>
        <position position="1"/>
    </location>
</feature>
<dbReference type="Pfam" id="PF00053">
    <property type="entry name" value="EGF_laminin"/>
    <property type="match status" value="3"/>
</dbReference>
<keyword evidence="6" id="KW-0084">Basement membrane</keyword>
<sequence>LGTQPEVCDFLGRCLCRSGVTGLQCDSCQPGHHSFPACQECNCDGVGSLGNTCGPGGQCLCHSNYAGLRCDQCAPGYYSYPNCLRESLVAFYNNGALPCDCHRAGATSPTCSPLGGQCVCRPNVIGRRCSRCQTGYYGFPF</sequence>
<comment type="caution">
    <text evidence="10">Lacks conserved residue(s) required for the propagation of feature annotation.</text>
</comment>
<feature type="disulfide bond" evidence="10">
    <location>
        <begin position="61"/>
        <end position="70"/>
    </location>
</feature>
<feature type="disulfide bond" evidence="10">
    <location>
        <begin position="99"/>
        <end position="111"/>
    </location>
</feature>
<keyword evidence="5" id="KW-0677">Repeat</keyword>
<evidence type="ECO:0000256" key="1">
    <source>
        <dbReference type="ARBA" id="ARBA00004302"/>
    </source>
</evidence>
<evidence type="ECO:0000256" key="5">
    <source>
        <dbReference type="ARBA" id="ARBA00022737"/>
    </source>
</evidence>
<dbReference type="FunFam" id="2.10.25.10:FF:000034">
    <property type="entry name" value="Laminin subunit alpha 3"/>
    <property type="match status" value="2"/>
</dbReference>
<evidence type="ECO:0000313" key="13">
    <source>
        <dbReference type="Proteomes" id="UP000534930"/>
    </source>
</evidence>